<proteinExistence type="predicted"/>
<sequence>MAFWGLLCHAAEAPASVEEPQALARRRTDLSLSEDPSGDPAVGFTSDGLVHALRRARPCPAAQARWVEALLLSLGAEHEGGRRGNGPVARYAARALPLHAAHAGVLPGSVLENGSVLAICAPNGLYETLRVAYPDGVPTVRLETYGVGRPVPERGSGTPLANRLVELAARGDLRNRDDGRRQSRERR</sequence>
<accession>A0ABP9CC90</accession>
<evidence type="ECO:0000313" key="2">
    <source>
        <dbReference type="Proteomes" id="UP001501265"/>
    </source>
</evidence>
<dbReference type="Proteomes" id="UP001501265">
    <property type="component" value="Unassembled WGS sequence"/>
</dbReference>
<name>A0ABP9CC90_9ACTN</name>
<protein>
    <submittedName>
        <fullName evidence="1">Uncharacterized protein</fullName>
    </submittedName>
</protein>
<evidence type="ECO:0000313" key="1">
    <source>
        <dbReference type="EMBL" id="GAA4807744.1"/>
    </source>
</evidence>
<keyword evidence="2" id="KW-1185">Reference proteome</keyword>
<organism evidence="1 2">
    <name type="scientific">Streptomyces ziwulingensis</name>
    <dbReference type="NCBI Taxonomy" id="1045501"/>
    <lineage>
        <taxon>Bacteria</taxon>
        <taxon>Bacillati</taxon>
        <taxon>Actinomycetota</taxon>
        <taxon>Actinomycetes</taxon>
        <taxon>Kitasatosporales</taxon>
        <taxon>Streptomycetaceae</taxon>
        <taxon>Streptomyces</taxon>
    </lineage>
</organism>
<gene>
    <name evidence="1" type="ORF">GCM10023220_42580</name>
</gene>
<comment type="caution">
    <text evidence="1">The sequence shown here is derived from an EMBL/GenBank/DDBJ whole genome shotgun (WGS) entry which is preliminary data.</text>
</comment>
<reference evidence="2" key="1">
    <citation type="journal article" date="2019" name="Int. J. Syst. Evol. Microbiol.">
        <title>The Global Catalogue of Microorganisms (GCM) 10K type strain sequencing project: providing services to taxonomists for standard genome sequencing and annotation.</title>
        <authorList>
            <consortium name="The Broad Institute Genomics Platform"/>
            <consortium name="The Broad Institute Genome Sequencing Center for Infectious Disease"/>
            <person name="Wu L."/>
            <person name="Ma J."/>
        </authorList>
    </citation>
    <scope>NUCLEOTIDE SEQUENCE [LARGE SCALE GENOMIC DNA]</scope>
    <source>
        <strain evidence="2">JCM 18081</strain>
    </source>
</reference>
<dbReference type="EMBL" id="BAABIG010000041">
    <property type="protein sequence ID" value="GAA4807744.1"/>
    <property type="molecule type" value="Genomic_DNA"/>
</dbReference>